<dbReference type="EMBL" id="JADIND010000199">
    <property type="protein sequence ID" value="MBO8431496.1"/>
    <property type="molecule type" value="Genomic_DNA"/>
</dbReference>
<comment type="caution">
    <text evidence="1">The sequence shown here is derived from an EMBL/GenBank/DDBJ whole genome shotgun (WGS) entry which is preliminary data.</text>
</comment>
<gene>
    <name evidence="1" type="ORF">IAC76_08925</name>
</gene>
<evidence type="ECO:0000313" key="1">
    <source>
        <dbReference type="EMBL" id="MBO8431496.1"/>
    </source>
</evidence>
<reference evidence="1" key="2">
    <citation type="journal article" date="2021" name="PeerJ">
        <title>Extensive microbial diversity within the chicken gut microbiome revealed by metagenomics and culture.</title>
        <authorList>
            <person name="Gilroy R."/>
            <person name="Ravi A."/>
            <person name="Getino M."/>
            <person name="Pursley I."/>
            <person name="Horton D.L."/>
            <person name="Alikhan N.F."/>
            <person name="Baker D."/>
            <person name="Gharbi K."/>
            <person name="Hall N."/>
            <person name="Watson M."/>
            <person name="Adriaenssens E.M."/>
            <person name="Foster-Nyarko E."/>
            <person name="Jarju S."/>
            <person name="Secka A."/>
            <person name="Antonio M."/>
            <person name="Oren A."/>
            <person name="Chaudhuri R.R."/>
            <person name="La Ragione R."/>
            <person name="Hildebrand F."/>
            <person name="Pallen M.J."/>
        </authorList>
    </citation>
    <scope>NUCLEOTIDE SEQUENCE</scope>
    <source>
        <strain evidence="1">10192</strain>
    </source>
</reference>
<accession>A0A9D9H061</accession>
<reference evidence="1" key="1">
    <citation type="submission" date="2020-10" db="EMBL/GenBank/DDBJ databases">
        <authorList>
            <person name="Gilroy R."/>
        </authorList>
    </citation>
    <scope>NUCLEOTIDE SEQUENCE</scope>
    <source>
        <strain evidence="1">10192</strain>
    </source>
</reference>
<sequence length="171" mass="19034">MLSPEALASIINHNSQTLNSESGQQLVNSYKVDPNSIGFDDWDYESSSEETTFRGANSKKLNEIKASMTETPPMEYDDSPTAFLDNVASSKPRVVKKQITESYIPQQAPAGIDYSIIKAIIKDTISEYFKENDNTLKQIGLSEGKIRLVDNKGNVYSAELKYAGNIKDKKK</sequence>
<dbReference type="AlphaFoldDB" id="A0A9D9H061"/>
<evidence type="ECO:0000313" key="2">
    <source>
        <dbReference type="Proteomes" id="UP000823632"/>
    </source>
</evidence>
<proteinExistence type="predicted"/>
<name>A0A9D9H061_9BACT</name>
<protein>
    <submittedName>
        <fullName evidence="1">Uncharacterized protein</fullName>
    </submittedName>
</protein>
<dbReference type="Proteomes" id="UP000823632">
    <property type="component" value="Unassembled WGS sequence"/>
</dbReference>
<organism evidence="1 2">
    <name type="scientific">Candidatus Scatousia excrementipullorum</name>
    <dbReference type="NCBI Taxonomy" id="2840936"/>
    <lineage>
        <taxon>Bacteria</taxon>
        <taxon>Candidatus Scatousia</taxon>
    </lineage>
</organism>